<dbReference type="AlphaFoldDB" id="A0A6B2L010"/>
<proteinExistence type="predicted"/>
<dbReference type="GO" id="GO:0004386">
    <property type="term" value="F:helicase activity"/>
    <property type="evidence" value="ECO:0007669"/>
    <property type="project" value="UniProtKB-KW"/>
</dbReference>
<organism evidence="5">
    <name type="scientific">Arcella intermedia</name>
    <dbReference type="NCBI Taxonomy" id="1963864"/>
    <lineage>
        <taxon>Eukaryota</taxon>
        <taxon>Amoebozoa</taxon>
        <taxon>Tubulinea</taxon>
        <taxon>Elardia</taxon>
        <taxon>Arcellinida</taxon>
        <taxon>Sphaerothecina</taxon>
        <taxon>Arcellidae</taxon>
        <taxon>Arcella</taxon>
    </lineage>
</organism>
<sequence>MGLSVEVSNGLKEAGVNEPTVVQIKAIPLGKEGKDLVVQVTPGTGKTITFSSLALDSVRLENRLPQVIILSPTRDLARVTCGFINRIGKFIPAIISQCFVPGGPLTEDIIHLVDCQIVTGTPERVNKLIVEKHLNTSEVKLFVLNELDNMMDRGFADAIESITMFLAQKVQFLIFSAKYSPEALTFVKKITKSEQPTMLLSFSGTKLYYVEFPPDVAFKAIFEWSCSKMFQVLKSFSWNRSLIYISNFDKENHSFLLNKLNEFEWPWTIFPTDLSNTNDNLTTESVREKQIAFWQSIKKSNNKIIILSKIDQLNYISGVNLLFCLESLDDPRILVQAIGSQGPDIYPIVFGSEQKIADITKICESYHMNSISLPAQISPNFSSSAAKRTTEYEGILVPPPEMIKFQEIAKKAKTIQHLMDTETWTHPRQQDISKKIRKWKQEFLDVSNQKEKSPEVHKVPPISPSLSLPELGPHILSVAKQEANRKAKEKLEMNAEDKIAQHPPASTNHSQNSKKTLYNHLNKPFTTDDPNPRPPPKVQNPPQAQPVHPHSQPQSNPHPQLHPQSDTNENSEINPEELYDPHFDRQNYLTAFVKDEPSR</sequence>
<keyword evidence="2" id="KW-0067">ATP-binding</keyword>
<feature type="region of interest" description="Disordered" evidence="3">
    <location>
        <begin position="445"/>
        <end position="465"/>
    </location>
</feature>
<dbReference type="EMBL" id="GIBP01001375">
    <property type="protein sequence ID" value="NDV30344.1"/>
    <property type="molecule type" value="Transcribed_RNA"/>
</dbReference>
<dbReference type="Pfam" id="PF00270">
    <property type="entry name" value="DEAD"/>
    <property type="match status" value="1"/>
</dbReference>
<feature type="compositionally biased region" description="Basic and acidic residues" evidence="3">
    <location>
        <begin position="445"/>
        <end position="458"/>
    </location>
</feature>
<evidence type="ECO:0000256" key="1">
    <source>
        <dbReference type="ARBA" id="ARBA00022801"/>
    </source>
</evidence>
<dbReference type="GO" id="GO:0005524">
    <property type="term" value="F:ATP binding"/>
    <property type="evidence" value="ECO:0007669"/>
    <property type="project" value="InterPro"/>
</dbReference>
<dbReference type="GO" id="GO:0003676">
    <property type="term" value="F:nucleic acid binding"/>
    <property type="evidence" value="ECO:0007669"/>
    <property type="project" value="InterPro"/>
</dbReference>
<feature type="region of interest" description="Disordered" evidence="3">
    <location>
        <begin position="520"/>
        <end position="599"/>
    </location>
</feature>
<keyword evidence="1" id="KW-0378">Hydrolase</keyword>
<evidence type="ECO:0000313" key="5">
    <source>
        <dbReference type="EMBL" id="NDV30344.1"/>
    </source>
</evidence>
<dbReference type="InterPro" id="IPR027417">
    <property type="entry name" value="P-loop_NTPase"/>
</dbReference>
<dbReference type="InterPro" id="IPR011545">
    <property type="entry name" value="DEAD/DEAH_box_helicase_dom"/>
</dbReference>
<accession>A0A6B2L010</accession>
<reference evidence="5" key="1">
    <citation type="journal article" date="2020" name="J. Eukaryot. Microbiol.">
        <title>De novo Sequencing, Assembly and Annotation of the Transcriptome for the Free-Living Testate Amoeba Arcella intermedia.</title>
        <authorList>
            <person name="Ribeiro G.M."/>
            <person name="Porfirio-Sousa A.L."/>
            <person name="Maurer-Alcala X.X."/>
            <person name="Katz L.A."/>
            <person name="Lahr D.J.G."/>
        </authorList>
    </citation>
    <scope>NUCLEOTIDE SEQUENCE</scope>
</reference>
<feature type="domain" description="Helicase ATP-binding" evidence="4">
    <location>
        <begin position="27"/>
        <end position="197"/>
    </location>
</feature>
<evidence type="ECO:0000256" key="2">
    <source>
        <dbReference type="ARBA" id="ARBA00022806"/>
    </source>
</evidence>
<keyword evidence="2" id="KW-0347">Helicase</keyword>
<dbReference type="PROSITE" id="PS51192">
    <property type="entry name" value="HELICASE_ATP_BIND_1"/>
    <property type="match status" value="1"/>
</dbReference>
<dbReference type="GO" id="GO:0016787">
    <property type="term" value="F:hydrolase activity"/>
    <property type="evidence" value="ECO:0007669"/>
    <property type="project" value="UniProtKB-KW"/>
</dbReference>
<evidence type="ECO:0000256" key="3">
    <source>
        <dbReference type="SAM" id="MobiDB-lite"/>
    </source>
</evidence>
<protein>
    <recommendedName>
        <fullName evidence="4">Helicase ATP-binding domain-containing protein</fullName>
    </recommendedName>
</protein>
<evidence type="ECO:0000259" key="4">
    <source>
        <dbReference type="PROSITE" id="PS51192"/>
    </source>
</evidence>
<dbReference type="SUPFAM" id="SSF52540">
    <property type="entry name" value="P-loop containing nucleoside triphosphate hydrolases"/>
    <property type="match status" value="1"/>
</dbReference>
<dbReference type="SMART" id="SM00487">
    <property type="entry name" value="DEXDc"/>
    <property type="match status" value="1"/>
</dbReference>
<keyword evidence="2" id="KW-0547">Nucleotide-binding</keyword>
<feature type="compositionally biased region" description="Low complexity" evidence="3">
    <location>
        <begin position="540"/>
        <end position="565"/>
    </location>
</feature>
<dbReference type="PANTHER" id="PTHR47958">
    <property type="entry name" value="ATP-DEPENDENT RNA HELICASE DBP3"/>
    <property type="match status" value="1"/>
</dbReference>
<name>A0A6B2L010_9EUKA</name>
<dbReference type="Gene3D" id="3.40.50.300">
    <property type="entry name" value="P-loop containing nucleotide triphosphate hydrolases"/>
    <property type="match status" value="1"/>
</dbReference>
<dbReference type="InterPro" id="IPR014001">
    <property type="entry name" value="Helicase_ATP-bd"/>
</dbReference>